<evidence type="ECO:0000256" key="3">
    <source>
        <dbReference type="SAM" id="Phobius"/>
    </source>
</evidence>
<accession>A0A644WNJ5</accession>
<feature type="transmembrane region" description="Helical" evidence="3">
    <location>
        <begin position="393"/>
        <end position="412"/>
    </location>
</feature>
<dbReference type="PIRSF" id="PIRSF005690">
    <property type="entry name" value="GerBA"/>
    <property type="match status" value="1"/>
</dbReference>
<protein>
    <submittedName>
        <fullName evidence="4">Spore germination protein B1</fullName>
    </submittedName>
</protein>
<gene>
    <name evidence="4" type="primary">gerBA_10</name>
    <name evidence="4" type="ORF">SDC9_51620</name>
</gene>
<feature type="region of interest" description="Disordered" evidence="2">
    <location>
        <begin position="1"/>
        <end position="32"/>
    </location>
</feature>
<dbReference type="EMBL" id="VSSQ01001122">
    <property type="protein sequence ID" value="MPM05332.1"/>
    <property type="molecule type" value="Genomic_DNA"/>
</dbReference>
<dbReference type="PANTHER" id="PTHR22550:SF5">
    <property type="entry name" value="LEUCINE ZIPPER PROTEIN 4"/>
    <property type="match status" value="1"/>
</dbReference>
<dbReference type="GO" id="GO:0016020">
    <property type="term" value="C:membrane"/>
    <property type="evidence" value="ECO:0007669"/>
    <property type="project" value="InterPro"/>
</dbReference>
<keyword evidence="3" id="KW-0812">Transmembrane</keyword>
<feature type="compositionally biased region" description="Basic residues" evidence="2">
    <location>
        <begin position="1"/>
        <end position="11"/>
    </location>
</feature>
<dbReference type="InterPro" id="IPR050768">
    <property type="entry name" value="UPF0353/GerABKA_families"/>
</dbReference>
<dbReference type="GO" id="GO:0009847">
    <property type="term" value="P:spore germination"/>
    <property type="evidence" value="ECO:0007669"/>
    <property type="project" value="InterPro"/>
</dbReference>
<dbReference type="InterPro" id="IPR004995">
    <property type="entry name" value="Spore_Ger"/>
</dbReference>
<feature type="transmembrane region" description="Helical" evidence="3">
    <location>
        <begin position="449"/>
        <end position="474"/>
    </location>
</feature>
<reference evidence="4" key="1">
    <citation type="submission" date="2019-08" db="EMBL/GenBank/DDBJ databases">
        <authorList>
            <person name="Kucharzyk K."/>
            <person name="Murdoch R.W."/>
            <person name="Higgins S."/>
            <person name="Loffler F."/>
        </authorList>
    </citation>
    <scope>NUCLEOTIDE SEQUENCE</scope>
</reference>
<evidence type="ECO:0000313" key="4">
    <source>
        <dbReference type="EMBL" id="MPM05332.1"/>
    </source>
</evidence>
<evidence type="ECO:0000256" key="2">
    <source>
        <dbReference type="SAM" id="MobiDB-lite"/>
    </source>
</evidence>
<comment type="caution">
    <text evidence="4">The sequence shown here is derived from an EMBL/GenBank/DDBJ whole genome shotgun (WGS) entry which is preliminary data.</text>
</comment>
<keyword evidence="3" id="KW-1133">Transmembrane helix</keyword>
<name>A0A644WNJ5_9ZZZZ</name>
<sequence>MFHFPFKKNRKPNNDQSAKPPEQVCGNSAGADTEGGKTGAISAAIDDNLKFLSNYFGSGIGLHENKYEFSEYGIQFGLVYIDSITDKELIRNDVLLPLLRFEDKLKFQSPDHVLGLMQSRILTATHTQVLSNMDEVTQKLVSGYTVLFLEGGSDALVIGSRKVEKKAIEVPANETTVLGSQESFNDDLTTNTCLILKRLPVPKLRIEEYTLGRLSQTKAKLVWLDGIADPNIIQEAKNRLGRIDIDNVDGIGALAQLIEDKAWSIFPKFRQTERPDMTVKGLTDGRFAILCDNSPFAFVAPISFWECFKTMDDYQDKPIVSSYLRIIRYVGFLLATLISSLYLAFVTYNQVIIPPSLALNIAAGREGVPFPSVLELLLLTFLMTIIREAGLRLTGSVGYFIGTLAAVVIGQAVVTAGYLSAALIIIVAVSTIANFAVSTTTLVYPAKLLNYYFILLAGMFGIFGIVNGLVFLYWHLVSLSSFGVPYLNPVVPFDKDGFKDTFIHFSFGAMKKRMKRLAPQNRVRVGEGGIIGAQEGDGA</sequence>
<feature type="transmembrane region" description="Helical" evidence="3">
    <location>
        <begin position="368"/>
        <end position="386"/>
    </location>
</feature>
<keyword evidence="1 3" id="KW-0472">Membrane</keyword>
<dbReference type="PANTHER" id="PTHR22550">
    <property type="entry name" value="SPORE GERMINATION PROTEIN"/>
    <property type="match status" value="1"/>
</dbReference>
<evidence type="ECO:0000256" key="1">
    <source>
        <dbReference type="ARBA" id="ARBA00023136"/>
    </source>
</evidence>
<proteinExistence type="predicted"/>
<feature type="transmembrane region" description="Helical" evidence="3">
    <location>
        <begin position="326"/>
        <end position="348"/>
    </location>
</feature>
<dbReference type="Pfam" id="PF03323">
    <property type="entry name" value="GerA"/>
    <property type="match status" value="1"/>
</dbReference>
<dbReference type="AlphaFoldDB" id="A0A644WNJ5"/>
<feature type="transmembrane region" description="Helical" evidence="3">
    <location>
        <begin position="418"/>
        <end position="437"/>
    </location>
</feature>
<organism evidence="4">
    <name type="scientific">bioreactor metagenome</name>
    <dbReference type="NCBI Taxonomy" id="1076179"/>
    <lineage>
        <taxon>unclassified sequences</taxon>
        <taxon>metagenomes</taxon>
        <taxon>ecological metagenomes</taxon>
    </lineage>
</organism>